<dbReference type="PRINTS" id="PR00344">
    <property type="entry name" value="BCTRLSENSOR"/>
</dbReference>
<dbReference type="EC" id="2.7.13.3" evidence="2"/>
<comment type="catalytic activity">
    <reaction evidence="1">
        <text>ATP + protein L-histidine = ADP + protein N-phospho-L-histidine.</text>
        <dbReference type="EC" id="2.7.13.3"/>
    </reaction>
</comment>
<comment type="caution">
    <text evidence="16">The sequence shown here is derived from an EMBL/GenBank/DDBJ whole genome shotgun (WGS) entry which is preliminary data.</text>
</comment>
<evidence type="ECO:0000256" key="6">
    <source>
        <dbReference type="ARBA" id="ARBA00022777"/>
    </source>
</evidence>
<feature type="domain" description="PAC" evidence="15">
    <location>
        <begin position="206"/>
        <end position="257"/>
    </location>
</feature>
<evidence type="ECO:0000259" key="15">
    <source>
        <dbReference type="PROSITE" id="PS50113"/>
    </source>
</evidence>
<dbReference type="CDD" id="cd00082">
    <property type="entry name" value="HisKA"/>
    <property type="match status" value="1"/>
</dbReference>
<dbReference type="FunFam" id="3.30.565.10:FF:000010">
    <property type="entry name" value="Sensor histidine kinase RcsC"/>
    <property type="match status" value="1"/>
</dbReference>
<evidence type="ECO:0000256" key="5">
    <source>
        <dbReference type="ARBA" id="ARBA00022741"/>
    </source>
</evidence>
<dbReference type="FunFam" id="1.10.287.130:FF:000002">
    <property type="entry name" value="Two-component osmosensing histidine kinase"/>
    <property type="match status" value="1"/>
</dbReference>
<evidence type="ECO:0000256" key="7">
    <source>
        <dbReference type="ARBA" id="ARBA00022840"/>
    </source>
</evidence>
<evidence type="ECO:0000313" key="17">
    <source>
        <dbReference type="Proteomes" id="UP000622475"/>
    </source>
</evidence>
<comment type="subunit">
    <text evidence="9">At low DSF concentrations, interacts with RpfF.</text>
</comment>
<keyword evidence="5" id="KW-0547">Nucleotide-binding</keyword>
<keyword evidence="8" id="KW-0902">Two-component regulatory system</keyword>
<feature type="domain" description="Histidine kinase" evidence="13">
    <location>
        <begin position="275"/>
        <end position="495"/>
    </location>
</feature>
<dbReference type="InterPro" id="IPR036890">
    <property type="entry name" value="HATPase_C_sf"/>
</dbReference>
<dbReference type="Gene3D" id="3.30.450.20">
    <property type="entry name" value="PAS domain"/>
    <property type="match status" value="2"/>
</dbReference>
<dbReference type="Pfam" id="PF00512">
    <property type="entry name" value="HisKA"/>
    <property type="match status" value="1"/>
</dbReference>
<evidence type="ECO:0000256" key="8">
    <source>
        <dbReference type="ARBA" id="ARBA00023012"/>
    </source>
</evidence>
<dbReference type="InterPro" id="IPR003594">
    <property type="entry name" value="HATPase_dom"/>
</dbReference>
<keyword evidence="3 11" id="KW-0597">Phosphoprotein</keyword>
<evidence type="ECO:0000256" key="11">
    <source>
        <dbReference type="PROSITE-ProRule" id="PRU00169"/>
    </source>
</evidence>
<dbReference type="InterPro" id="IPR003661">
    <property type="entry name" value="HisK_dim/P_dom"/>
</dbReference>
<evidence type="ECO:0000256" key="12">
    <source>
        <dbReference type="SAM" id="Coils"/>
    </source>
</evidence>
<evidence type="ECO:0000256" key="3">
    <source>
        <dbReference type="ARBA" id="ARBA00022553"/>
    </source>
</evidence>
<dbReference type="InterPro" id="IPR035965">
    <property type="entry name" value="PAS-like_dom_sf"/>
</dbReference>
<evidence type="ECO:0000256" key="4">
    <source>
        <dbReference type="ARBA" id="ARBA00022679"/>
    </source>
</evidence>
<feature type="modified residue" description="4-aspartylphosphate" evidence="11">
    <location>
        <position position="568"/>
    </location>
</feature>
<dbReference type="InterPro" id="IPR001789">
    <property type="entry name" value="Sig_transdc_resp-reg_receiver"/>
</dbReference>
<dbReference type="InterPro" id="IPR013655">
    <property type="entry name" value="PAS_fold_3"/>
</dbReference>
<dbReference type="InterPro" id="IPR000014">
    <property type="entry name" value="PAS"/>
</dbReference>
<dbReference type="PANTHER" id="PTHR45339:SF5">
    <property type="entry name" value="HISTIDINE KINASE"/>
    <property type="match status" value="1"/>
</dbReference>
<feature type="domain" description="PAC" evidence="15">
    <location>
        <begin position="78"/>
        <end position="130"/>
    </location>
</feature>
<dbReference type="NCBIfam" id="TIGR00229">
    <property type="entry name" value="sensory_box"/>
    <property type="match status" value="2"/>
</dbReference>
<evidence type="ECO:0000256" key="9">
    <source>
        <dbReference type="ARBA" id="ARBA00064003"/>
    </source>
</evidence>
<evidence type="ECO:0000256" key="1">
    <source>
        <dbReference type="ARBA" id="ARBA00000085"/>
    </source>
</evidence>
<keyword evidence="4" id="KW-0808">Transferase</keyword>
<dbReference type="Gene3D" id="3.40.50.2300">
    <property type="match status" value="1"/>
</dbReference>
<dbReference type="Pfam" id="PF08447">
    <property type="entry name" value="PAS_3"/>
    <property type="match status" value="2"/>
</dbReference>
<evidence type="ECO:0000259" key="13">
    <source>
        <dbReference type="PROSITE" id="PS50109"/>
    </source>
</evidence>
<keyword evidence="12" id="KW-0175">Coiled coil</keyword>
<dbReference type="SUPFAM" id="SSF55785">
    <property type="entry name" value="PYP-like sensor domain (PAS domain)"/>
    <property type="match status" value="2"/>
</dbReference>
<dbReference type="Pfam" id="PF02518">
    <property type="entry name" value="HATPase_c"/>
    <property type="match status" value="1"/>
</dbReference>
<dbReference type="InterPro" id="IPR036097">
    <property type="entry name" value="HisK_dim/P_sf"/>
</dbReference>
<dbReference type="Pfam" id="PF00072">
    <property type="entry name" value="Response_reg"/>
    <property type="match status" value="1"/>
</dbReference>
<dbReference type="Proteomes" id="UP000622475">
    <property type="component" value="Unassembled WGS sequence"/>
</dbReference>
<gene>
    <name evidence="16" type="ORF">IRJ16_20855</name>
</gene>
<sequence length="638" mass="71401">MPVTLKRSLHDEPLSGYWEWDMTGTRPFNNKALIGLLGYDQDTSVHQAVIAESVFEEDLATARQMIAEHIASFGEQPFIFEARCRHSDGSMVYLLLTGHAQWNGMGQPIIMSGSFVNITRQKQTEQELILVKDLLHKTNEAARVGGWQLDLETGAVVWTNLTRRIFGVSDDFIPQRGSAATFFKEGHDRDTLRKAFVDAIENGITYDLELKVINTAGVEIWTRTIGQPEFENGKCVRLYGIFQDINDRKNAEQELIRAKEEAEAAVKAKSQFLSVMSHEIRTPMNAVIGFTNLLLKDPRDDQQEYLNVLKFSAENLMVIINDILDVSKIEAGKIEFEQEDLDLKELIHNIHAAQLPAAINKGISLMTDVDPRIPVLIKGDKVRLGQILNNLVNNAVKFTREGSVTLSCKQLSRDGQQAIVYFEVRDTGIGVPVDKREYIFDIFAQASASTTRHFGGTGLGLAISQRLVNMMGGNILLDSEVGKGSVFYFDLVLTVAEQPEVPISVILPARQNTSLEGLKVLLVEDNQINVLVARKFLERWKVICDCAVNGLIALEKVQQKDYDLVLMDLQMPVMDGYQATTAIRALGGKYKTLPILALTASALLDKREEVMAKGLTDFVSKPFKPEELYDKICFYVNQ</sequence>
<proteinExistence type="predicted"/>
<dbReference type="SUPFAM" id="SSF52172">
    <property type="entry name" value="CheY-like"/>
    <property type="match status" value="1"/>
</dbReference>
<name>A0A929KZ33_9SPHI</name>
<dbReference type="InterPro" id="IPR005467">
    <property type="entry name" value="His_kinase_dom"/>
</dbReference>
<dbReference type="SMART" id="SM00086">
    <property type="entry name" value="PAC"/>
    <property type="match status" value="2"/>
</dbReference>
<dbReference type="CDD" id="cd17546">
    <property type="entry name" value="REC_hyHK_CKI1_RcsC-like"/>
    <property type="match status" value="1"/>
</dbReference>
<dbReference type="PROSITE" id="PS50109">
    <property type="entry name" value="HIS_KIN"/>
    <property type="match status" value="1"/>
</dbReference>
<dbReference type="SUPFAM" id="SSF47384">
    <property type="entry name" value="Homodimeric domain of signal transducing histidine kinase"/>
    <property type="match status" value="1"/>
</dbReference>
<feature type="coiled-coil region" evidence="12">
    <location>
        <begin position="241"/>
        <end position="268"/>
    </location>
</feature>
<dbReference type="PROSITE" id="PS50113">
    <property type="entry name" value="PAC"/>
    <property type="match status" value="2"/>
</dbReference>
<dbReference type="PROSITE" id="PS50110">
    <property type="entry name" value="RESPONSE_REGULATORY"/>
    <property type="match status" value="1"/>
</dbReference>
<dbReference type="InterPro" id="IPR011006">
    <property type="entry name" value="CheY-like_superfamily"/>
</dbReference>
<keyword evidence="17" id="KW-1185">Reference proteome</keyword>
<keyword evidence="6" id="KW-0418">Kinase</keyword>
<dbReference type="CDD" id="cd16922">
    <property type="entry name" value="HATPase_EvgS-ArcB-TorS-like"/>
    <property type="match status" value="1"/>
</dbReference>
<evidence type="ECO:0000256" key="2">
    <source>
        <dbReference type="ARBA" id="ARBA00012438"/>
    </source>
</evidence>
<dbReference type="GO" id="GO:0005524">
    <property type="term" value="F:ATP binding"/>
    <property type="evidence" value="ECO:0007669"/>
    <property type="project" value="UniProtKB-KW"/>
</dbReference>
<reference evidence="16" key="1">
    <citation type="submission" date="2020-10" db="EMBL/GenBank/DDBJ databases">
        <title>Mucilaginibacter mali sp. nov., isolated from rhizosphere soil of apple orchard.</title>
        <authorList>
            <person name="Lee J.-S."/>
            <person name="Kim H.S."/>
            <person name="Kim J.-S."/>
        </authorList>
    </citation>
    <scope>NUCLEOTIDE SEQUENCE</scope>
    <source>
        <strain evidence="16">KCTC 22746</strain>
    </source>
</reference>
<dbReference type="GO" id="GO:0000155">
    <property type="term" value="F:phosphorelay sensor kinase activity"/>
    <property type="evidence" value="ECO:0007669"/>
    <property type="project" value="InterPro"/>
</dbReference>
<protein>
    <recommendedName>
        <fullName evidence="10">Sensory/regulatory protein RpfC</fullName>
        <ecNumber evidence="2">2.7.13.3</ecNumber>
    </recommendedName>
</protein>
<dbReference type="InterPro" id="IPR000700">
    <property type="entry name" value="PAS-assoc_C"/>
</dbReference>
<dbReference type="Gene3D" id="1.10.287.130">
    <property type="match status" value="1"/>
</dbReference>
<dbReference type="Gene3D" id="3.30.565.10">
    <property type="entry name" value="Histidine kinase-like ATPase, C-terminal domain"/>
    <property type="match status" value="1"/>
</dbReference>
<accession>A0A929KZ33</accession>
<evidence type="ECO:0000256" key="10">
    <source>
        <dbReference type="ARBA" id="ARBA00068150"/>
    </source>
</evidence>
<keyword evidence="7" id="KW-0067">ATP-binding</keyword>
<dbReference type="PANTHER" id="PTHR45339">
    <property type="entry name" value="HYBRID SIGNAL TRANSDUCTION HISTIDINE KINASE J"/>
    <property type="match status" value="1"/>
</dbReference>
<evidence type="ECO:0000313" key="16">
    <source>
        <dbReference type="EMBL" id="MBE9664344.1"/>
    </source>
</evidence>
<organism evidence="16 17">
    <name type="scientific">Mucilaginibacter myungsuensis</name>
    <dbReference type="NCBI Taxonomy" id="649104"/>
    <lineage>
        <taxon>Bacteria</taxon>
        <taxon>Pseudomonadati</taxon>
        <taxon>Bacteroidota</taxon>
        <taxon>Sphingobacteriia</taxon>
        <taxon>Sphingobacteriales</taxon>
        <taxon>Sphingobacteriaceae</taxon>
        <taxon>Mucilaginibacter</taxon>
    </lineage>
</organism>
<dbReference type="SMART" id="SM00448">
    <property type="entry name" value="REC"/>
    <property type="match status" value="1"/>
</dbReference>
<dbReference type="SMART" id="SM00388">
    <property type="entry name" value="HisKA"/>
    <property type="match status" value="1"/>
</dbReference>
<feature type="domain" description="Response regulatory" evidence="14">
    <location>
        <begin position="519"/>
        <end position="636"/>
    </location>
</feature>
<dbReference type="RefSeq" id="WP_194113592.1">
    <property type="nucleotide sequence ID" value="NZ_JADFFL010000011.1"/>
</dbReference>
<dbReference type="SMART" id="SM00387">
    <property type="entry name" value="HATPase_c"/>
    <property type="match status" value="1"/>
</dbReference>
<dbReference type="InterPro" id="IPR004358">
    <property type="entry name" value="Sig_transdc_His_kin-like_C"/>
</dbReference>
<dbReference type="EMBL" id="JADFFL010000011">
    <property type="protein sequence ID" value="MBE9664344.1"/>
    <property type="molecule type" value="Genomic_DNA"/>
</dbReference>
<dbReference type="SUPFAM" id="SSF55874">
    <property type="entry name" value="ATPase domain of HSP90 chaperone/DNA topoisomerase II/histidine kinase"/>
    <property type="match status" value="1"/>
</dbReference>
<dbReference type="InterPro" id="IPR001610">
    <property type="entry name" value="PAC"/>
</dbReference>
<evidence type="ECO:0000259" key="14">
    <source>
        <dbReference type="PROSITE" id="PS50110"/>
    </source>
</evidence>
<dbReference type="AlphaFoldDB" id="A0A929KZ33"/>